<accession>A0A518AYU1</accession>
<evidence type="ECO:0000256" key="1">
    <source>
        <dbReference type="SAM" id="MobiDB-lite"/>
    </source>
</evidence>
<feature type="region of interest" description="Disordered" evidence="1">
    <location>
        <begin position="189"/>
        <end position="217"/>
    </location>
</feature>
<sequence length="217" mass="23852">MLYVLVIGLILASAGLLMKEGAQGAAVVLVATIFSGLIAFTTFEPIAALIERSVPAIGAYADAIVILAIFSLCVTGLRLAAEHLSPVMVKLPGMVHQIGGALIGAFNGWILAGIFLCVFQTLPLHQNFWGYQYRNLEKGNAFNPDRYWLAYVDHASRVIFDRSPAHPFDPAADYLYRYHHYRRYDDSGKIETVGGSPGDQETTRPTRSRRGASPRRI</sequence>
<feature type="compositionally biased region" description="Basic residues" evidence="1">
    <location>
        <begin position="206"/>
        <end position="217"/>
    </location>
</feature>
<dbReference type="OrthoDB" id="272639at2"/>
<dbReference type="Proteomes" id="UP000317093">
    <property type="component" value="Chromosome"/>
</dbReference>
<dbReference type="AlphaFoldDB" id="A0A518AYU1"/>
<gene>
    <name evidence="3" type="ORF">Pan216_07260</name>
</gene>
<dbReference type="EMBL" id="CP036279">
    <property type="protein sequence ID" value="QDU59893.1"/>
    <property type="molecule type" value="Genomic_DNA"/>
</dbReference>
<keyword evidence="2" id="KW-1133">Transmembrane helix</keyword>
<evidence type="ECO:0000313" key="4">
    <source>
        <dbReference type="Proteomes" id="UP000317093"/>
    </source>
</evidence>
<keyword evidence="2" id="KW-0472">Membrane</keyword>
<evidence type="ECO:0000256" key="2">
    <source>
        <dbReference type="SAM" id="Phobius"/>
    </source>
</evidence>
<organism evidence="3 4">
    <name type="scientific">Kolteria novifilia</name>
    <dbReference type="NCBI Taxonomy" id="2527975"/>
    <lineage>
        <taxon>Bacteria</taxon>
        <taxon>Pseudomonadati</taxon>
        <taxon>Planctomycetota</taxon>
        <taxon>Planctomycetia</taxon>
        <taxon>Kolteriales</taxon>
        <taxon>Kolteriaceae</taxon>
        <taxon>Kolteria</taxon>
    </lineage>
</organism>
<name>A0A518AYU1_9BACT</name>
<protein>
    <submittedName>
        <fullName evidence="3">Colicin V production protein</fullName>
    </submittedName>
</protein>
<evidence type="ECO:0000313" key="3">
    <source>
        <dbReference type="EMBL" id="QDU59893.1"/>
    </source>
</evidence>
<dbReference type="RefSeq" id="WP_145254894.1">
    <property type="nucleotide sequence ID" value="NZ_CP036279.1"/>
</dbReference>
<feature type="transmembrane region" description="Helical" evidence="2">
    <location>
        <begin position="101"/>
        <end position="124"/>
    </location>
</feature>
<dbReference type="KEGG" id="knv:Pan216_07260"/>
<proteinExistence type="predicted"/>
<feature type="transmembrane region" description="Helical" evidence="2">
    <location>
        <begin position="59"/>
        <end position="81"/>
    </location>
</feature>
<keyword evidence="2" id="KW-0812">Transmembrane</keyword>
<reference evidence="3 4" key="1">
    <citation type="submission" date="2019-02" db="EMBL/GenBank/DDBJ databases">
        <title>Deep-cultivation of Planctomycetes and their phenomic and genomic characterization uncovers novel biology.</title>
        <authorList>
            <person name="Wiegand S."/>
            <person name="Jogler M."/>
            <person name="Boedeker C."/>
            <person name="Pinto D."/>
            <person name="Vollmers J."/>
            <person name="Rivas-Marin E."/>
            <person name="Kohn T."/>
            <person name="Peeters S.H."/>
            <person name="Heuer A."/>
            <person name="Rast P."/>
            <person name="Oberbeckmann S."/>
            <person name="Bunk B."/>
            <person name="Jeske O."/>
            <person name="Meyerdierks A."/>
            <person name="Storesund J.E."/>
            <person name="Kallscheuer N."/>
            <person name="Luecker S."/>
            <person name="Lage O.M."/>
            <person name="Pohl T."/>
            <person name="Merkel B.J."/>
            <person name="Hornburger P."/>
            <person name="Mueller R.-W."/>
            <person name="Bruemmer F."/>
            <person name="Labrenz M."/>
            <person name="Spormann A.M."/>
            <person name="Op den Camp H."/>
            <person name="Overmann J."/>
            <person name="Amann R."/>
            <person name="Jetten M.S.M."/>
            <person name="Mascher T."/>
            <person name="Medema M.H."/>
            <person name="Devos D.P."/>
            <person name="Kaster A.-K."/>
            <person name="Ovreas L."/>
            <person name="Rohde M."/>
            <person name="Galperin M.Y."/>
            <person name="Jogler C."/>
        </authorList>
    </citation>
    <scope>NUCLEOTIDE SEQUENCE [LARGE SCALE GENOMIC DNA]</scope>
    <source>
        <strain evidence="3 4">Pan216</strain>
    </source>
</reference>
<feature type="transmembrane region" description="Helical" evidence="2">
    <location>
        <begin position="24"/>
        <end position="47"/>
    </location>
</feature>
<keyword evidence="4" id="KW-1185">Reference proteome</keyword>